<feature type="region of interest" description="Disordered" evidence="1">
    <location>
        <begin position="264"/>
        <end position="290"/>
    </location>
</feature>
<dbReference type="Gene3D" id="3.40.50.720">
    <property type="entry name" value="NAD(P)-binding Rossmann-like Domain"/>
    <property type="match status" value="1"/>
</dbReference>
<dbReference type="PANTHER" id="PTHR48079">
    <property type="entry name" value="PROTEIN YEEZ"/>
    <property type="match status" value="1"/>
</dbReference>
<dbReference type="EMBL" id="BMIO01000007">
    <property type="protein sequence ID" value="GGD48180.1"/>
    <property type="molecule type" value="Genomic_DNA"/>
</dbReference>
<dbReference type="Proteomes" id="UP000598997">
    <property type="component" value="Unassembled WGS sequence"/>
</dbReference>
<name>A0A916YKL4_9SPHN</name>
<keyword evidence="4" id="KW-1185">Reference proteome</keyword>
<dbReference type="PANTHER" id="PTHR48079:SF6">
    <property type="entry name" value="NAD(P)-BINDING DOMAIN-CONTAINING PROTEIN-RELATED"/>
    <property type="match status" value="1"/>
</dbReference>
<organism evidence="3 4">
    <name type="scientific">Croceicoccus pelagius</name>
    <dbReference type="NCBI Taxonomy" id="1703341"/>
    <lineage>
        <taxon>Bacteria</taxon>
        <taxon>Pseudomonadati</taxon>
        <taxon>Pseudomonadota</taxon>
        <taxon>Alphaproteobacteria</taxon>
        <taxon>Sphingomonadales</taxon>
        <taxon>Erythrobacteraceae</taxon>
        <taxon>Croceicoccus</taxon>
    </lineage>
</organism>
<dbReference type="CDD" id="cd08946">
    <property type="entry name" value="SDR_e"/>
    <property type="match status" value="1"/>
</dbReference>
<dbReference type="GO" id="GO:0005737">
    <property type="term" value="C:cytoplasm"/>
    <property type="evidence" value="ECO:0007669"/>
    <property type="project" value="TreeGrafter"/>
</dbReference>
<dbReference type="Pfam" id="PF01370">
    <property type="entry name" value="Epimerase"/>
    <property type="match status" value="1"/>
</dbReference>
<evidence type="ECO:0000259" key="2">
    <source>
        <dbReference type="Pfam" id="PF01370"/>
    </source>
</evidence>
<evidence type="ECO:0000313" key="3">
    <source>
        <dbReference type="EMBL" id="GGD48180.1"/>
    </source>
</evidence>
<proteinExistence type="predicted"/>
<sequence>MDAVEAISRELGEFLASEESLETLSGFDAVIHLAAPEPDCGLATMFERDLSDTLRLALRACQAAVPRFIFASWANYRWNADDDFVCENGEIYVGTDHYRSKVRAELAICGLASSTFSPTVMRLPDVYGFGQNMHFRGFMNRLAATAYSLGKIPINSDGSGRHAVLHVEDAARAFGALLTARRDLVHREIFNVGRVRESLSLLEIGMALKAVLPGARIDAARLPAMDQCRHDVDFGRLSRHVPDALPTRHLRVGLSQLVQNLDSMPIRRPPARSPSRRTMPQIGYAQNLAG</sequence>
<accession>A0A916YKL4</accession>
<evidence type="ECO:0000313" key="4">
    <source>
        <dbReference type="Proteomes" id="UP000598997"/>
    </source>
</evidence>
<gene>
    <name evidence="3" type="ORF">GCM10010989_23200</name>
</gene>
<dbReference type="GO" id="GO:0004029">
    <property type="term" value="F:aldehyde dehydrogenase (NAD+) activity"/>
    <property type="evidence" value="ECO:0007669"/>
    <property type="project" value="TreeGrafter"/>
</dbReference>
<reference evidence="3 4" key="1">
    <citation type="journal article" date="2014" name="Int. J. Syst. Evol. Microbiol.">
        <title>Complete genome sequence of Corynebacterium casei LMG S-19264T (=DSM 44701T), isolated from a smear-ripened cheese.</title>
        <authorList>
            <consortium name="US DOE Joint Genome Institute (JGI-PGF)"/>
            <person name="Walter F."/>
            <person name="Albersmeier A."/>
            <person name="Kalinowski J."/>
            <person name="Ruckert C."/>
        </authorList>
    </citation>
    <scope>NUCLEOTIDE SEQUENCE [LARGE SCALE GENOMIC DNA]</scope>
    <source>
        <strain evidence="3 4">CGMCC 1.15358</strain>
    </source>
</reference>
<dbReference type="InterPro" id="IPR036291">
    <property type="entry name" value="NAD(P)-bd_dom_sf"/>
</dbReference>
<dbReference type="InterPro" id="IPR001509">
    <property type="entry name" value="Epimerase_deHydtase"/>
</dbReference>
<comment type="caution">
    <text evidence="3">The sequence shown here is derived from an EMBL/GenBank/DDBJ whole genome shotgun (WGS) entry which is preliminary data.</text>
</comment>
<protein>
    <recommendedName>
        <fullName evidence="2">NAD-dependent epimerase/dehydratase domain-containing protein</fullName>
    </recommendedName>
</protein>
<evidence type="ECO:0000256" key="1">
    <source>
        <dbReference type="SAM" id="MobiDB-lite"/>
    </source>
</evidence>
<dbReference type="AlphaFoldDB" id="A0A916YKL4"/>
<feature type="domain" description="NAD-dependent epimerase/dehydratase" evidence="2">
    <location>
        <begin position="22"/>
        <end position="193"/>
    </location>
</feature>
<dbReference type="SUPFAM" id="SSF51735">
    <property type="entry name" value="NAD(P)-binding Rossmann-fold domains"/>
    <property type="match status" value="1"/>
</dbReference>
<dbReference type="InterPro" id="IPR051783">
    <property type="entry name" value="NAD(P)-dependent_oxidoreduct"/>
</dbReference>